<protein>
    <recommendedName>
        <fullName evidence="3">Bacterial Ig-like domain-containing protein</fullName>
    </recommendedName>
</protein>
<dbReference type="EMBL" id="MOBY01000031">
    <property type="protein sequence ID" value="RON89664.1"/>
    <property type="molecule type" value="Genomic_DNA"/>
</dbReference>
<evidence type="ECO:0008006" key="3">
    <source>
        <dbReference type="Google" id="ProtNLM"/>
    </source>
</evidence>
<evidence type="ECO:0000313" key="2">
    <source>
        <dbReference type="Proteomes" id="UP000283650"/>
    </source>
</evidence>
<dbReference type="RefSeq" id="WP_123376467.1">
    <property type="nucleotide sequence ID" value="NZ_MOBY01000031.1"/>
</dbReference>
<gene>
    <name evidence="1" type="ORF">BK672_22690</name>
</gene>
<dbReference type="Gene3D" id="2.60.40.10">
    <property type="entry name" value="Immunoglobulins"/>
    <property type="match status" value="1"/>
</dbReference>
<dbReference type="NCBIfam" id="NF033510">
    <property type="entry name" value="Ca_tandemer"/>
    <property type="match status" value="1"/>
</dbReference>
<name>A0A423MWE6_PSEFL</name>
<accession>A0A423MWE6</accession>
<comment type="caution">
    <text evidence="1">The sequence shown here is derived from an EMBL/GenBank/DDBJ whole genome shotgun (WGS) entry which is preliminary data.</text>
</comment>
<organism evidence="1 2">
    <name type="scientific">Pseudomonas fluorescens</name>
    <dbReference type="NCBI Taxonomy" id="294"/>
    <lineage>
        <taxon>Bacteria</taxon>
        <taxon>Pseudomonadati</taxon>
        <taxon>Pseudomonadota</taxon>
        <taxon>Gammaproteobacteria</taxon>
        <taxon>Pseudomonadales</taxon>
        <taxon>Pseudomonadaceae</taxon>
        <taxon>Pseudomonas</taxon>
    </lineage>
</organism>
<dbReference type="Proteomes" id="UP000283650">
    <property type="component" value="Unassembled WGS sequence"/>
</dbReference>
<evidence type="ECO:0000313" key="1">
    <source>
        <dbReference type="EMBL" id="RON89664.1"/>
    </source>
</evidence>
<sequence>MITEGESEGVLITSITTPVNNAYVRNGDIVVAGNSDVNFPIVLRMFSGNDEVAAETITPKNGRWDTVIKGVFRPDQYRLELQPVGGVKVTVNLRVTPVTIISPVSGEEVDEQFSIRGAGGEYGVGTVRVHNASTGGVLGNADIQPDGTWEKRLTLSGNSASYFATQIIGDFPSPPSATINVTSRSTPVITSPVEPLQNCSFSIGGTQGWPGSVMQIFKDLSTIQVGEDAVSAANWFAPVIVEPGPVSLVAMQTFGGVPSKRSAPRSFRIRPPKLAEPEVTFLPDTSLKFSGSGHFDQNLSTEIQFSASDGSLPLPSNVRVNAQGYWETAPVVWSLGSYDVTLIQKIADNASGWIESQPLEFKVRNDMPDITEASYTEEYLPVFSGKGYTGATVSLRFPDTNEAARSVVVVNGQWSTSALVEWGPTNKREVRITQHLGNHPSQRPFILYVTIPPLAPGVDDLGEEGLEPVFRGTCLSGATVSIRFSDDTETHVATVTGSTWTFQRPTPFEANIEHAAKVTQTILDLLSKPTSKTFTVHRVMLQPLIVAPGSGSEVGFDVTIEGDNGMQGAVMQLHDNQIGATLGDPLELLEEGKWSIQLLGLDLREYFLHAQQTLNGRDSANSAEHRLKVVVPPPRFTMPIPGGRAPRTSKIAGTGRATAQVEVWLEGATEPLLTDIEVNASGNWDAEVSLPVGNTTIWAFQTFVHNGIAQRSQANERLRYKVVPAAPFIETPTADDHVGRRVVVSGFATPGDTVTVTLGSDQASAEVRENRTWSVTLEPGQDEGNHELDAVAACEGFISDSAKRTLQLATYLPTVEIPEPGRWVSNPVLFAGKGRQGVGVLVDPFNPDKTWLASIQVDPDWQGLSDQTLPLGGNWCRFKLQPSDSDPMGSDWVVSERFEIESVPTDKTRL</sequence>
<dbReference type="AlphaFoldDB" id="A0A423MWE6"/>
<proteinExistence type="predicted"/>
<dbReference type="InterPro" id="IPR013783">
    <property type="entry name" value="Ig-like_fold"/>
</dbReference>
<reference evidence="1 2" key="1">
    <citation type="submission" date="2016-10" db="EMBL/GenBank/DDBJ databases">
        <title>Comparative genome analysis of multiple Pseudomonas spp. focuses on biocontrol and plant growth promoting traits.</title>
        <authorList>
            <person name="Tao X.-Y."/>
            <person name="Taylor C.G."/>
        </authorList>
    </citation>
    <scope>NUCLEOTIDE SEQUENCE [LARGE SCALE GENOMIC DNA]</scope>
    <source>
        <strain evidence="1 2">2F9</strain>
    </source>
</reference>